<sequence>MDARTTEFAVADAKARFSELLARAEAGEEIVIRRHGRIVAKLVPAMAAAAPTMQERRAAHEEWLRWRASEGPRLAPGESVTDLIAEGRKY</sequence>
<evidence type="ECO:0000256" key="1">
    <source>
        <dbReference type="ARBA" id="ARBA00009981"/>
    </source>
</evidence>
<gene>
    <name evidence="3" type="ORF">PQ455_06040</name>
</gene>
<name>A0ABY7TP68_9SPHN</name>
<organism evidence="3 4">
    <name type="scientific">Sphingomonas naphthae</name>
    <dbReference type="NCBI Taxonomy" id="1813468"/>
    <lineage>
        <taxon>Bacteria</taxon>
        <taxon>Pseudomonadati</taxon>
        <taxon>Pseudomonadota</taxon>
        <taxon>Alphaproteobacteria</taxon>
        <taxon>Sphingomonadales</taxon>
        <taxon>Sphingomonadaceae</taxon>
        <taxon>Sphingomonas</taxon>
    </lineage>
</organism>
<dbReference type="Gene3D" id="3.40.1620.10">
    <property type="entry name" value="YefM-like domain"/>
    <property type="match status" value="1"/>
</dbReference>
<dbReference type="RefSeq" id="WP_273690120.1">
    <property type="nucleotide sequence ID" value="NZ_CP117411.1"/>
</dbReference>
<protein>
    <recommendedName>
        <fullName evidence="2">Antitoxin</fullName>
    </recommendedName>
</protein>
<dbReference type="PANTHER" id="PTHR35377">
    <property type="entry name" value="ANTITOXIN VAPB49-RELATED-RELATED"/>
    <property type="match status" value="1"/>
</dbReference>
<dbReference type="NCBIfam" id="TIGR01552">
    <property type="entry name" value="phd_fam"/>
    <property type="match status" value="1"/>
</dbReference>
<dbReference type="InterPro" id="IPR036165">
    <property type="entry name" value="YefM-like_sf"/>
</dbReference>
<evidence type="ECO:0000256" key="2">
    <source>
        <dbReference type="RuleBase" id="RU362080"/>
    </source>
</evidence>
<dbReference type="Pfam" id="PF02604">
    <property type="entry name" value="PhdYeFM_antitox"/>
    <property type="match status" value="1"/>
</dbReference>
<evidence type="ECO:0000313" key="3">
    <source>
        <dbReference type="EMBL" id="WCT74781.1"/>
    </source>
</evidence>
<reference evidence="3 4" key="1">
    <citation type="submission" date="2023-02" db="EMBL/GenBank/DDBJ databases">
        <title>Genome sequence of Sphingomonas naphthae.</title>
        <authorList>
            <person name="Kim S."/>
            <person name="Heo J."/>
            <person name="Kwon S.-W."/>
        </authorList>
    </citation>
    <scope>NUCLEOTIDE SEQUENCE [LARGE SCALE GENOMIC DNA]</scope>
    <source>
        <strain evidence="3 4">KACC 18716</strain>
    </source>
</reference>
<accession>A0ABY7TP68</accession>
<dbReference type="InterPro" id="IPR051416">
    <property type="entry name" value="phD-YefM_TA_antitoxins"/>
</dbReference>
<comment type="similarity">
    <text evidence="1 2">Belongs to the phD/YefM antitoxin family.</text>
</comment>
<comment type="function">
    <text evidence="2">Antitoxin component of a type II toxin-antitoxin (TA) system.</text>
</comment>
<dbReference type="SUPFAM" id="SSF143120">
    <property type="entry name" value="YefM-like"/>
    <property type="match status" value="1"/>
</dbReference>
<keyword evidence="4" id="KW-1185">Reference proteome</keyword>
<dbReference type="EMBL" id="CP117411">
    <property type="protein sequence ID" value="WCT74781.1"/>
    <property type="molecule type" value="Genomic_DNA"/>
</dbReference>
<dbReference type="InterPro" id="IPR006442">
    <property type="entry name" value="Antitoxin_Phd/YefM"/>
</dbReference>
<proteinExistence type="inferred from homology"/>
<evidence type="ECO:0000313" key="4">
    <source>
        <dbReference type="Proteomes" id="UP001220395"/>
    </source>
</evidence>
<dbReference type="Proteomes" id="UP001220395">
    <property type="component" value="Chromosome"/>
</dbReference>